<keyword evidence="2 5" id="KW-0863">Zinc-finger</keyword>
<sequence length="185" mass="21564">MAFRRKWRKFCRPADKGFETQENPRICGAHFKISDFKQSLNGRIDVRKGTSPSIFKVAECKENNSPRDRRSEKRKRPEHMEDCTYQPLKEARITQLKVYFDTGSTEVGTVNKSSFGFIWNFYSFCQQDDIVVWLFSKDLEEEFVQPLTSGVCLKFFFVILLNFSEKNIKLSFGSITLICLELAAL</sequence>
<keyword evidence="3" id="KW-0862">Zinc</keyword>
<evidence type="ECO:0000259" key="6">
    <source>
        <dbReference type="PROSITE" id="PS50950"/>
    </source>
</evidence>
<dbReference type="GO" id="GO:0003677">
    <property type="term" value="F:DNA binding"/>
    <property type="evidence" value="ECO:0007669"/>
    <property type="project" value="UniProtKB-UniRule"/>
</dbReference>
<keyword evidence="8" id="KW-1185">Reference proteome</keyword>
<gene>
    <name evidence="7" type="ORF">P5673_014224</name>
</gene>
<dbReference type="InterPro" id="IPR006612">
    <property type="entry name" value="THAP_Znf"/>
</dbReference>
<comment type="caution">
    <text evidence="7">The sequence shown here is derived from an EMBL/GenBank/DDBJ whole genome shotgun (WGS) entry which is preliminary data.</text>
</comment>
<dbReference type="EMBL" id="JARQWQ010000028">
    <property type="protein sequence ID" value="KAK2562546.1"/>
    <property type="molecule type" value="Genomic_DNA"/>
</dbReference>
<evidence type="ECO:0000256" key="5">
    <source>
        <dbReference type="PROSITE-ProRule" id="PRU00309"/>
    </source>
</evidence>
<dbReference type="AlphaFoldDB" id="A0AAD9V601"/>
<feature type="domain" description="THAP-type" evidence="6">
    <location>
        <begin position="1"/>
        <end position="55"/>
    </location>
</feature>
<evidence type="ECO:0000313" key="8">
    <source>
        <dbReference type="Proteomes" id="UP001249851"/>
    </source>
</evidence>
<organism evidence="7 8">
    <name type="scientific">Acropora cervicornis</name>
    <name type="common">Staghorn coral</name>
    <dbReference type="NCBI Taxonomy" id="6130"/>
    <lineage>
        <taxon>Eukaryota</taxon>
        <taxon>Metazoa</taxon>
        <taxon>Cnidaria</taxon>
        <taxon>Anthozoa</taxon>
        <taxon>Hexacorallia</taxon>
        <taxon>Scleractinia</taxon>
        <taxon>Astrocoeniina</taxon>
        <taxon>Acroporidae</taxon>
        <taxon>Acropora</taxon>
    </lineage>
</organism>
<evidence type="ECO:0000256" key="4">
    <source>
        <dbReference type="ARBA" id="ARBA00023125"/>
    </source>
</evidence>
<evidence type="ECO:0000313" key="7">
    <source>
        <dbReference type="EMBL" id="KAK2562546.1"/>
    </source>
</evidence>
<dbReference type="Proteomes" id="UP001249851">
    <property type="component" value="Unassembled WGS sequence"/>
</dbReference>
<dbReference type="GO" id="GO:0008270">
    <property type="term" value="F:zinc ion binding"/>
    <property type="evidence" value="ECO:0007669"/>
    <property type="project" value="UniProtKB-KW"/>
</dbReference>
<keyword evidence="4 5" id="KW-0238">DNA-binding</keyword>
<dbReference type="PROSITE" id="PS50950">
    <property type="entry name" value="ZF_THAP"/>
    <property type="match status" value="1"/>
</dbReference>
<dbReference type="Pfam" id="PF05485">
    <property type="entry name" value="THAP"/>
    <property type="match status" value="1"/>
</dbReference>
<keyword evidence="1" id="KW-0479">Metal-binding</keyword>
<reference evidence="7" key="1">
    <citation type="journal article" date="2023" name="G3 (Bethesda)">
        <title>Whole genome assembly and annotation of the endangered Caribbean coral Acropora cervicornis.</title>
        <authorList>
            <person name="Selwyn J.D."/>
            <person name="Vollmer S.V."/>
        </authorList>
    </citation>
    <scope>NUCLEOTIDE SEQUENCE</scope>
    <source>
        <strain evidence="7">K2</strain>
    </source>
</reference>
<proteinExistence type="predicted"/>
<reference evidence="7" key="2">
    <citation type="journal article" date="2023" name="Science">
        <title>Genomic signatures of disease resistance in endangered staghorn corals.</title>
        <authorList>
            <person name="Vollmer S.V."/>
            <person name="Selwyn J.D."/>
            <person name="Despard B.A."/>
            <person name="Roesel C.L."/>
        </authorList>
    </citation>
    <scope>NUCLEOTIDE SEQUENCE</scope>
    <source>
        <strain evidence="7">K2</strain>
    </source>
</reference>
<evidence type="ECO:0000256" key="2">
    <source>
        <dbReference type="ARBA" id="ARBA00022771"/>
    </source>
</evidence>
<name>A0AAD9V601_ACRCE</name>
<evidence type="ECO:0000256" key="3">
    <source>
        <dbReference type="ARBA" id="ARBA00022833"/>
    </source>
</evidence>
<accession>A0AAD9V601</accession>
<protein>
    <recommendedName>
        <fullName evidence="6">THAP-type domain-containing protein</fullName>
    </recommendedName>
</protein>
<evidence type="ECO:0000256" key="1">
    <source>
        <dbReference type="ARBA" id="ARBA00022723"/>
    </source>
</evidence>